<dbReference type="Proteomes" id="UP000195557">
    <property type="component" value="Unassembled WGS sequence"/>
</dbReference>
<protein>
    <submittedName>
        <fullName evidence="4">Uncharacterized protein</fullName>
    </submittedName>
</protein>
<dbReference type="Gene3D" id="2.120.10.80">
    <property type="entry name" value="Kelch-type beta propeller"/>
    <property type="match status" value="2"/>
</dbReference>
<evidence type="ECO:0000256" key="1">
    <source>
        <dbReference type="ARBA" id="ARBA00022441"/>
    </source>
</evidence>
<dbReference type="Pfam" id="PF24681">
    <property type="entry name" value="Kelch_KLHDC2_KLHL20_DRC7"/>
    <property type="match status" value="1"/>
</dbReference>
<evidence type="ECO:0000256" key="3">
    <source>
        <dbReference type="SAM" id="MobiDB-lite"/>
    </source>
</evidence>
<dbReference type="AlphaFoldDB" id="A0A1Y5IGB8"/>
<reference evidence="4" key="1">
    <citation type="submission" date="2017-04" db="EMBL/GenBank/DDBJ databases">
        <title>Population genomics of picophytoplankton unveils novel chromosome hypervariability.</title>
        <authorList>
            <consortium name="DOE Joint Genome Institute"/>
            <person name="Blanc-Mathieu R."/>
            <person name="Krasovec M."/>
            <person name="Hebrard M."/>
            <person name="Yau S."/>
            <person name="Desgranges E."/>
            <person name="Martin J."/>
            <person name="Schackwitz W."/>
            <person name="Kuo A."/>
            <person name="Salin G."/>
            <person name="Donnadieu C."/>
            <person name="Desdevises Y."/>
            <person name="Sanchez-Ferandin S."/>
            <person name="Moreau H."/>
            <person name="Rivals E."/>
            <person name="Grigoriev I.V."/>
            <person name="Grimsley N."/>
            <person name="Eyre-Walker A."/>
            <person name="Piganeau G."/>
        </authorList>
    </citation>
    <scope>NUCLEOTIDE SEQUENCE [LARGE SCALE GENOMIC DNA]</scope>
    <source>
        <strain evidence="4">RCC 1115</strain>
    </source>
</reference>
<feature type="compositionally biased region" description="Basic and acidic residues" evidence="3">
    <location>
        <begin position="637"/>
        <end position="650"/>
    </location>
</feature>
<organism evidence="4">
    <name type="scientific">Ostreococcus tauri</name>
    <name type="common">Marine green alga</name>
    <dbReference type="NCBI Taxonomy" id="70448"/>
    <lineage>
        <taxon>Eukaryota</taxon>
        <taxon>Viridiplantae</taxon>
        <taxon>Chlorophyta</taxon>
        <taxon>Mamiellophyceae</taxon>
        <taxon>Mamiellales</taxon>
        <taxon>Bathycoccaceae</taxon>
        <taxon>Ostreococcus</taxon>
    </lineage>
</organism>
<feature type="region of interest" description="Disordered" evidence="3">
    <location>
        <begin position="747"/>
        <end position="782"/>
    </location>
</feature>
<feature type="region of interest" description="Disordered" evidence="3">
    <location>
        <begin position="527"/>
        <end position="722"/>
    </location>
</feature>
<feature type="region of interest" description="Disordered" evidence="3">
    <location>
        <begin position="829"/>
        <end position="858"/>
    </location>
</feature>
<name>A0A1Y5IGB8_OSTTA</name>
<dbReference type="PANTHER" id="PTHR46647">
    <property type="entry name" value="RAB9 EFFECTOR PROTEIN WITH KELCH MOTIFS"/>
    <property type="match status" value="1"/>
</dbReference>
<dbReference type="eggNOG" id="KOG0379">
    <property type="taxonomic scope" value="Eukaryota"/>
</dbReference>
<dbReference type="InterPro" id="IPR052124">
    <property type="entry name" value="Rab9_kelch_effector"/>
</dbReference>
<evidence type="ECO:0000256" key="2">
    <source>
        <dbReference type="ARBA" id="ARBA00022737"/>
    </source>
</evidence>
<feature type="region of interest" description="Disordered" evidence="3">
    <location>
        <begin position="413"/>
        <end position="511"/>
    </location>
</feature>
<keyword evidence="2" id="KW-0677">Repeat</keyword>
<dbReference type="InterPro" id="IPR036910">
    <property type="entry name" value="HMG_box_dom_sf"/>
</dbReference>
<keyword evidence="1" id="KW-0880">Kelch repeat</keyword>
<gene>
    <name evidence="4" type="ORF">BE221DRAFT_113002</name>
</gene>
<accession>A0A1Y5IGB8</accession>
<proteinExistence type="predicted"/>
<feature type="compositionally biased region" description="Basic and acidic residues" evidence="3">
    <location>
        <begin position="426"/>
        <end position="509"/>
    </location>
</feature>
<dbReference type="InterPro" id="IPR015915">
    <property type="entry name" value="Kelch-typ_b-propeller"/>
</dbReference>
<evidence type="ECO:0000313" key="4">
    <source>
        <dbReference type="EMBL" id="OUS47133.1"/>
    </source>
</evidence>
<dbReference type="PANTHER" id="PTHR46647:SF1">
    <property type="entry name" value="RAB9 EFFECTOR PROTEIN WITH KELCH MOTIFS"/>
    <property type="match status" value="1"/>
</dbReference>
<dbReference type="SUPFAM" id="SSF47095">
    <property type="entry name" value="HMG-box"/>
    <property type="match status" value="1"/>
</dbReference>
<dbReference type="SUPFAM" id="SSF50965">
    <property type="entry name" value="Galactose oxidase, central domain"/>
    <property type="match status" value="1"/>
</dbReference>
<dbReference type="EMBL" id="KZ155780">
    <property type="protein sequence ID" value="OUS47133.1"/>
    <property type="molecule type" value="Genomic_DNA"/>
</dbReference>
<sequence length="1018" mass="111722">MADARARERDVVGWAKIALDRAGDAAARKSAHGALERFGHASWFDLTEGRVCAFGGRRRARDATERRGVVCQIDIGTWCVREEACQGDVPFAGEGTTYAWRRKGVNGSAAATLYAFGGQGKGGELTSDVHAMDCETRVWTRLVTKGTAPKPRAGSAMTISREGHLFVHGGVSEKADRSSVYLADAHELNLSTMTWREVKMRGNAPSPRAFHTLNALNKMMVCFGGDDGTEFKRETHYMRYEDEVWCEPETAGYRGGDDAVCWPCERACHTATALRDGDTLIVFGGLGKNSVSLGDMWAFSASELCWTPVEPPSQTPDERFLHTSTLVDDGLVILGGMTLNMDGAARSGKKYRVFDHMYILTGMQLLTHPLWRAENVRDESHSTVTDGRKKFALSYPERVPPKKKLTAKIAQEMTPTPKAAQAIEVSQKEKPAKKEVSQKEKPAKKEVSQKEEPAKKEVSQKEEPAKKEVSQKEEPAKKEVSQKEEPAKKEVSQKEEPAKKEVSQKEEPAKVCLLPEGIRFAAASKYISVSDSSKNQSKANTKKSKAQPKKQAQPVKVTTKEITTQAVEVSGTAVSSRPNTVQIPLPGVKLAPPDDEDDDEAEKGTKDDVHAVVALPPQPVSAKKNGVSTSKVASPPKVKDTNQDSTDRAKTNHPLAESPSAKQKQEAATKQAKGRLATPGVRLAPLDDDEWDAADLHERMPSFDTSSEQDRAESPESDPWEWVKSEDKKFDILMNRKTGKEIRRIRIPESLQIESDRRTSTTSPVAPTPEVARPRSSDAAERSAVAQKLFETYETTNFAEKYRDMDSAQIAKALAAAWRELPDEERTYWLDTTRGPPSSRKRKELAEPMDTAEDTEFRARAQRTSQAQADMMIRAEMQYEAGLGDFKGGDVSFLGRFVSGVIDGGFDAGYFATVRLEGEEDDPRDYRAVLFSPVLCSQRVVTTAEGEQPMVVLPSYCVPGASGSVARNIVFTRSDEATGATRADSVWGRPLAGVPNVHAAPPVVLTPLKPESPDAGRT</sequence>
<feature type="compositionally biased region" description="Basic and acidic residues" evidence="3">
    <location>
        <begin position="772"/>
        <end position="781"/>
    </location>
</feature>
<feature type="compositionally biased region" description="Polar residues" evidence="3">
    <location>
        <begin position="560"/>
        <end position="582"/>
    </location>
</feature>
<feature type="compositionally biased region" description="Polar residues" evidence="3">
    <location>
        <begin position="527"/>
        <end position="537"/>
    </location>
</feature>
<dbReference type="InterPro" id="IPR011043">
    <property type="entry name" value="Gal_Oxase/kelch_b-propeller"/>
</dbReference>